<feature type="region of interest" description="Disordered" evidence="1">
    <location>
        <begin position="28"/>
        <end position="49"/>
    </location>
</feature>
<reference evidence="2" key="1">
    <citation type="submission" date="2023-07" db="EMBL/GenBank/DDBJ databases">
        <authorList>
            <consortium name="AG Swart"/>
            <person name="Singh M."/>
            <person name="Singh A."/>
            <person name="Seah K."/>
            <person name="Emmerich C."/>
        </authorList>
    </citation>
    <scope>NUCLEOTIDE SEQUENCE</scope>
    <source>
        <strain evidence="2">DP1</strain>
    </source>
</reference>
<gene>
    <name evidence="2" type="ORF">ECRASSUSDP1_LOCUS23842</name>
</gene>
<dbReference type="AlphaFoldDB" id="A0AAD2D794"/>
<evidence type="ECO:0000313" key="2">
    <source>
        <dbReference type="EMBL" id="CAI2382370.1"/>
    </source>
</evidence>
<dbReference type="EMBL" id="CAMPGE010024541">
    <property type="protein sequence ID" value="CAI2382370.1"/>
    <property type="molecule type" value="Genomic_DNA"/>
</dbReference>
<accession>A0AAD2D794</accession>
<sequence>MCIIDLHKSCQIVLQQIVHNALLPRLSNVSKNDGNSCLKPHSTQDRHQS</sequence>
<keyword evidence="3" id="KW-1185">Reference proteome</keyword>
<name>A0AAD2D794_EUPCR</name>
<dbReference type="Proteomes" id="UP001295684">
    <property type="component" value="Unassembled WGS sequence"/>
</dbReference>
<organism evidence="2 3">
    <name type="scientific">Euplotes crassus</name>
    <dbReference type="NCBI Taxonomy" id="5936"/>
    <lineage>
        <taxon>Eukaryota</taxon>
        <taxon>Sar</taxon>
        <taxon>Alveolata</taxon>
        <taxon>Ciliophora</taxon>
        <taxon>Intramacronucleata</taxon>
        <taxon>Spirotrichea</taxon>
        <taxon>Hypotrichia</taxon>
        <taxon>Euplotida</taxon>
        <taxon>Euplotidae</taxon>
        <taxon>Moneuplotes</taxon>
    </lineage>
</organism>
<protein>
    <submittedName>
        <fullName evidence="2">Uncharacterized protein</fullName>
    </submittedName>
</protein>
<comment type="caution">
    <text evidence="2">The sequence shown here is derived from an EMBL/GenBank/DDBJ whole genome shotgun (WGS) entry which is preliminary data.</text>
</comment>
<evidence type="ECO:0000313" key="3">
    <source>
        <dbReference type="Proteomes" id="UP001295684"/>
    </source>
</evidence>
<evidence type="ECO:0000256" key="1">
    <source>
        <dbReference type="SAM" id="MobiDB-lite"/>
    </source>
</evidence>
<proteinExistence type="predicted"/>